<feature type="non-terminal residue" evidence="2">
    <location>
        <position position="77"/>
    </location>
</feature>
<dbReference type="Gene3D" id="3.40.1280.10">
    <property type="match status" value="1"/>
</dbReference>
<proteinExistence type="inferred from homology"/>
<comment type="similarity">
    <text evidence="1">Belongs to the class IV-like SAM-binding methyltransferase superfamily.</text>
</comment>
<dbReference type="EMBL" id="CM017701">
    <property type="protein sequence ID" value="TYG82070.1"/>
    <property type="molecule type" value="Genomic_DNA"/>
</dbReference>
<dbReference type="InterPro" id="IPR029026">
    <property type="entry name" value="tRNA_m1G_MTases_N"/>
</dbReference>
<organism evidence="2 3">
    <name type="scientific">Gossypium darwinii</name>
    <name type="common">Darwin's cotton</name>
    <name type="synonym">Gossypium barbadense var. darwinii</name>
    <dbReference type="NCBI Taxonomy" id="34276"/>
    <lineage>
        <taxon>Eukaryota</taxon>
        <taxon>Viridiplantae</taxon>
        <taxon>Streptophyta</taxon>
        <taxon>Embryophyta</taxon>
        <taxon>Tracheophyta</taxon>
        <taxon>Spermatophyta</taxon>
        <taxon>Magnoliopsida</taxon>
        <taxon>eudicotyledons</taxon>
        <taxon>Gunneridae</taxon>
        <taxon>Pentapetalae</taxon>
        <taxon>rosids</taxon>
        <taxon>malvids</taxon>
        <taxon>Malvales</taxon>
        <taxon>Malvaceae</taxon>
        <taxon>Malvoideae</taxon>
        <taxon>Gossypium</taxon>
    </lineage>
</organism>
<reference evidence="2 3" key="1">
    <citation type="submission" date="2019-06" db="EMBL/GenBank/DDBJ databases">
        <title>WGS assembly of Gossypium darwinii.</title>
        <authorList>
            <person name="Chen Z.J."/>
            <person name="Sreedasyam A."/>
            <person name="Ando A."/>
            <person name="Song Q."/>
            <person name="De L."/>
            <person name="Hulse-Kemp A."/>
            <person name="Ding M."/>
            <person name="Ye W."/>
            <person name="Kirkbride R."/>
            <person name="Jenkins J."/>
            <person name="Plott C."/>
            <person name="Lovell J."/>
            <person name="Lin Y.-M."/>
            <person name="Vaughn R."/>
            <person name="Liu B."/>
            <person name="Li W."/>
            <person name="Simpson S."/>
            <person name="Scheffler B."/>
            <person name="Saski C."/>
            <person name="Grover C."/>
            <person name="Hu G."/>
            <person name="Conover J."/>
            <person name="Carlson J."/>
            <person name="Shu S."/>
            <person name="Boston L."/>
            <person name="Williams M."/>
            <person name="Peterson D."/>
            <person name="Mcgee K."/>
            <person name="Jones D."/>
            <person name="Wendel J."/>
            <person name="Stelly D."/>
            <person name="Grimwood J."/>
            <person name="Schmutz J."/>
        </authorList>
    </citation>
    <scope>NUCLEOTIDE SEQUENCE [LARGE SCALE GENOMIC DNA]</scope>
    <source>
        <strain evidence="2">1808015.09</strain>
    </source>
</reference>
<evidence type="ECO:0000256" key="1">
    <source>
        <dbReference type="ARBA" id="ARBA00009841"/>
    </source>
</evidence>
<dbReference type="Proteomes" id="UP000323506">
    <property type="component" value="Chromosome D01"/>
</dbReference>
<dbReference type="InterPro" id="IPR003750">
    <property type="entry name" value="Put_MeTrfase-C9orf114-like"/>
</dbReference>
<keyword evidence="3" id="KW-1185">Reference proteome</keyword>
<sequence length="77" mass="8827">MLKFGMLPPLDAPHHLRKHEWAPYREALYMVAVERQRQNRDLMMAESLKAMESEGSVMDIIQLHCLVSGIGAHDIGR</sequence>
<protein>
    <submittedName>
        <fullName evidence="2">Uncharacterized protein</fullName>
    </submittedName>
</protein>
<dbReference type="Pfam" id="PF02598">
    <property type="entry name" value="Methyltrn_RNA_3"/>
    <property type="match status" value="1"/>
</dbReference>
<dbReference type="AlphaFoldDB" id="A0A5D2DLY9"/>
<name>A0A5D2DLY9_GOSDA</name>
<accession>A0A5D2DLY9</accession>
<evidence type="ECO:0000313" key="2">
    <source>
        <dbReference type="EMBL" id="TYG82070.1"/>
    </source>
</evidence>
<evidence type="ECO:0000313" key="3">
    <source>
        <dbReference type="Proteomes" id="UP000323506"/>
    </source>
</evidence>
<gene>
    <name evidence="2" type="ORF">ES288_D01G057500v1</name>
</gene>